<feature type="transmembrane region" description="Helical" evidence="8">
    <location>
        <begin position="296"/>
        <end position="315"/>
    </location>
</feature>
<keyword evidence="3 8" id="KW-0812">Transmembrane</keyword>
<dbReference type="PANTHER" id="PTHR23502">
    <property type="entry name" value="MAJOR FACILITATOR SUPERFAMILY"/>
    <property type="match status" value="1"/>
</dbReference>
<dbReference type="Pfam" id="PF07690">
    <property type="entry name" value="MFS_1"/>
    <property type="match status" value="1"/>
</dbReference>
<dbReference type="GO" id="GO:0001765">
    <property type="term" value="P:membrane raft assembly"/>
    <property type="evidence" value="ECO:0007669"/>
    <property type="project" value="UniProtKB-ARBA"/>
</dbReference>
<evidence type="ECO:0000256" key="6">
    <source>
        <dbReference type="ARBA" id="ARBA00038347"/>
    </source>
</evidence>
<keyword evidence="4 8" id="KW-1133">Transmembrane helix</keyword>
<dbReference type="InterPro" id="IPR011701">
    <property type="entry name" value="MFS"/>
</dbReference>
<evidence type="ECO:0000313" key="10">
    <source>
        <dbReference type="EMBL" id="EGV66437.1"/>
    </source>
</evidence>
<dbReference type="GO" id="GO:0055088">
    <property type="term" value="P:lipid homeostasis"/>
    <property type="evidence" value="ECO:0007669"/>
    <property type="project" value="UniProtKB-ARBA"/>
</dbReference>
<evidence type="ECO:0000256" key="2">
    <source>
        <dbReference type="ARBA" id="ARBA00022448"/>
    </source>
</evidence>
<evidence type="ECO:0000256" key="5">
    <source>
        <dbReference type="ARBA" id="ARBA00023136"/>
    </source>
</evidence>
<evidence type="ECO:0000259" key="9">
    <source>
        <dbReference type="PROSITE" id="PS50850"/>
    </source>
</evidence>
<dbReference type="HOGENOM" id="CLU_008455_8_7_1"/>
<dbReference type="AlphaFoldDB" id="G3AW33"/>
<dbReference type="SUPFAM" id="SSF103473">
    <property type="entry name" value="MFS general substrate transporter"/>
    <property type="match status" value="1"/>
</dbReference>
<evidence type="ECO:0000256" key="3">
    <source>
        <dbReference type="ARBA" id="ARBA00022692"/>
    </source>
</evidence>
<dbReference type="InterPro" id="IPR020846">
    <property type="entry name" value="MFS_dom"/>
</dbReference>
<dbReference type="PANTHER" id="PTHR23502:SF21">
    <property type="entry name" value="DITYROSINE TRANSPORTER 1"/>
    <property type="match status" value="1"/>
</dbReference>
<dbReference type="EMBL" id="GL996510">
    <property type="protein sequence ID" value="EGV66437.1"/>
    <property type="molecule type" value="Genomic_DNA"/>
</dbReference>
<gene>
    <name evidence="10" type="ORF">CANTEDRAFT_128854</name>
</gene>
<dbReference type="Proteomes" id="UP000000707">
    <property type="component" value="Unassembled WGS sequence"/>
</dbReference>
<comment type="subcellular location">
    <subcellularLocation>
        <location evidence="1">Membrane</location>
        <topology evidence="1">Multi-pass membrane protein</topology>
    </subcellularLocation>
</comment>
<keyword evidence="2" id="KW-0813">Transport</keyword>
<comment type="function">
    <text evidence="7">MFS antiporter that does not display functional linkage as drug transporter and performs functions that significantly affect biofilm development and virulence. No substrate for transport has been identified yet, but plays an important role in the growth in the host.</text>
</comment>
<dbReference type="OrthoDB" id="3066029at2759"/>
<feature type="domain" description="Major facilitator superfamily (MFS) profile" evidence="9">
    <location>
        <begin position="27"/>
        <end position="453"/>
    </location>
</feature>
<keyword evidence="5 8" id="KW-0472">Membrane</keyword>
<feature type="transmembrane region" description="Helical" evidence="8">
    <location>
        <begin position="119"/>
        <end position="141"/>
    </location>
</feature>
<dbReference type="FunFam" id="1.20.1250.20:FF:000172">
    <property type="entry name" value="MFS multidrug resistance transporter"/>
    <property type="match status" value="1"/>
</dbReference>
<dbReference type="GO" id="GO:0045121">
    <property type="term" value="C:membrane raft"/>
    <property type="evidence" value="ECO:0007669"/>
    <property type="project" value="UniProtKB-ARBA"/>
</dbReference>
<evidence type="ECO:0000313" key="11">
    <source>
        <dbReference type="Proteomes" id="UP000000707"/>
    </source>
</evidence>
<organism evidence="11">
    <name type="scientific">Candida tenuis (strain ATCC 10573 / BCRC 21748 / CBS 615 / JCM 9827 / NBRC 10315 / NRRL Y-1498 / VKM Y-70)</name>
    <name type="common">Yeast</name>
    <name type="synonym">Yamadazyma tenuis</name>
    <dbReference type="NCBI Taxonomy" id="590646"/>
    <lineage>
        <taxon>Eukaryota</taxon>
        <taxon>Fungi</taxon>
        <taxon>Dikarya</taxon>
        <taxon>Ascomycota</taxon>
        <taxon>Saccharomycotina</taxon>
        <taxon>Pichiomycetes</taxon>
        <taxon>Debaryomycetaceae</taxon>
        <taxon>Yamadazyma</taxon>
    </lineage>
</organism>
<evidence type="ECO:0000256" key="4">
    <source>
        <dbReference type="ARBA" id="ARBA00022989"/>
    </source>
</evidence>
<proteinExistence type="inferred from homology"/>
<feature type="transmembrane region" description="Helical" evidence="8">
    <location>
        <begin position="425"/>
        <end position="449"/>
    </location>
</feature>
<protein>
    <submittedName>
        <fullName evidence="10">Dityrosine transporter A Q resistance</fullName>
    </submittedName>
</protein>
<reference evidence="10 11" key="1">
    <citation type="journal article" date="2011" name="Proc. Natl. Acad. Sci. U.S.A.">
        <title>Comparative genomics of xylose-fermenting fungi for enhanced biofuel production.</title>
        <authorList>
            <person name="Wohlbach D.J."/>
            <person name="Kuo A."/>
            <person name="Sato T.K."/>
            <person name="Potts K.M."/>
            <person name="Salamov A.A."/>
            <person name="LaButti K.M."/>
            <person name="Sun H."/>
            <person name="Clum A."/>
            <person name="Pangilinan J.L."/>
            <person name="Lindquist E.A."/>
            <person name="Lucas S."/>
            <person name="Lapidus A."/>
            <person name="Jin M."/>
            <person name="Gunawan C."/>
            <person name="Balan V."/>
            <person name="Dale B.E."/>
            <person name="Jeffries T.W."/>
            <person name="Zinkel R."/>
            <person name="Barry K.W."/>
            <person name="Grigoriev I.V."/>
            <person name="Gasch A.P."/>
        </authorList>
    </citation>
    <scope>NUCLEOTIDE SEQUENCE [LARGE SCALE GENOMIC DNA]</scope>
    <source>
        <strain evidence="11">ATCC 10573 / BCRC 21748 / CBS 615 / JCM 9827 / NBRC 10315 / NRRL Y-1498 / VKM Y-70</strain>
    </source>
</reference>
<feature type="transmembrane region" description="Helical" evidence="8">
    <location>
        <begin position="58"/>
        <end position="81"/>
    </location>
</feature>
<feature type="transmembrane region" description="Helical" evidence="8">
    <location>
        <begin position="336"/>
        <end position="356"/>
    </location>
</feature>
<dbReference type="InterPro" id="IPR036259">
    <property type="entry name" value="MFS_trans_sf"/>
</dbReference>
<name>G3AW33_CANTC</name>
<evidence type="ECO:0000256" key="1">
    <source>
        <dbReference type="ARBA" id="ARBA00004141"/>
    </source>
</evidence>
<keyword evidence="11" id="KW-1185">Reference proteome</keyword>
<feature type="transmembrane region" description="Helical" evidence="8">
    <location>
        <begin position="26"/>
        <end position="46"/>
    </location>
</feature>
<dbReference type="PROSITE" id="PS50850">
    <property type="entry name" value="MFS"/>
    <property type="match status" value="1"/>
</dbReference>
<evidence type="ECO:0000256" key="7">
    <source>
        <dbReference type="ARBA" id="ARBA00053949"/>
    </source>
</evidence>
<evidence type="ECO:0000256" key="8">
    <source>
        <dbReference type="SAM" id="Phobius"/>
    </source>
</evidence>
<accession>G3AW33</accession>
<feature type="transmembrane region" description="Helical" evidence="8">
    <location>
        <begin position="362"/>
        <end position="388"/>
    </location>
</feature>
<feature type="transmembrane region" description="Helical" evidence="8">
    <location>
        <begin position="255"/>
        <end position="276"/>
    </location>
</feature>
<dbReference type="GO" id="GO:0005275">
    <property type="term" value="F:amine transmembrane transporter activity"/>
    <property type="evidence" value="ECO:0007669"/>
    <property type="project" value="TreeGrafter"/>
</dbReference>
<feature type="transmembrane region" description="Helical" evidence="8">
    <location>
        <begin position="179"/>
        <end position="201"/>
    </location>
</feature>
<sequence length="464" mass="50724">MAVKDLPSEKNSSVKEETFTNTRRNIILAVVTCAGFLGPLAGNIYIPILPLMSEAFNVSTSIINGTVSVFMAVFAFSPLVWAALADVGGRKSLYMFSLLIFLVANILLTFLPAHIGALYTLRVIQAIGSSSVLSVGAGTVADITPPTIRGKTIATFMLGPQLGPIIGPILSLATTNGQWRWSFGILSIFTIVVYIAILFLLPETLRYLVGRGECYEGKSYFVKPKLYEKKRTAEDAKYPKPPKLSPLLYFKLARYLPVLISSVAGGLLFASFYGISVTFSRVLTNDYHFSNLHVCLSYLCPGIALIIGSMISGRLSDKLRRNRIAKGISFIPEDRFPIQLIGFLVAIAGFTGYGWTCEKHSHVVSIFVTVFISCFGTTWVLVTNLTYLTESAEGIPASNVAFGNFMRNAGAAICSGIITKLVERMGYGWCFTGLAFVNLGGATFMILLFSKGKHWREKYGYLTK</sequence>
<dbReference type="Gene3D" id="1.20.1250.20">
    <property type="entry name" value="MFS general substrate transporter like domains"/>
    <property type="match status" value="1"/>
</dbReference>
<dbReference type="eggNOG" id="KOG0255">
    <property type="taxonomic scope" value="Eukaryota"/>
</dbReference>
<comment type="similarity">
    <text evidence="6">Belongs to the major facilitator superfamily. CAR1 family.</text>
</comment>
<feature type="transmembrane region" description="Helical" evidence="8">
    <location>
        <begin position="93"/>
        <end position="113"/>
    </location>
</feature>
<dbReference type="GO" id="GO:0005886">
    <property type="term" value="C:plasma membrane"/>
    <property type="evidence" value="ECO:0007669"/>
    <property type="project" value="TreeGrafter"/>
</dbReference>
<feature type="transmembrane region" description="Helical" evidence="8">
    <location>
        <begin position="153"/>
        <end position="173"/>
    </location>
</feature>